<keyword evidence="3 10" id="KW-0812">Transmembrane</keyword>
<keyword evidence="6 11" id="KW-0472">Membrane</keyword>
<evidence type="ECO:0000256" key="5">
    <source>
        <dbReference type="ARBA" id="ARBA00023040"/>
    </source>
</evidence>
<feature type="transmembrane region" description="Helical" evidence="11">
    <location>
        <begin position="27"/>
        <end position="46"/>
    </location>
</feature>
<accession>A0A8C6SCE9</accession>
<dbReference type="PRINTS" id="PR01735">
    <property type="entry name" value="P2Y13PRNCPTR"/>
</dbReference>
<dbReference type="PRINTS" id="PR00237">
    <property type="entry name" value="GPCRRHODOPSN"/>
</dbReference>
<feature type="transmembrane region" description="Helical" evidence="11">
    <location>
        <begin position="235"/>
        <end position="252"/>
    </location>
</feature>
<keyword evidence="9 10" id="KW-0807">Transducer</keyword>
<dbReference type="InterPro" id="IPR000276">
    <property type="entry name" value="GPCR_Rhodpsn"/>
</dbReference>
<reference evidence="13" key="2">
    <citation type="submission" date="2025-09" db="UniProtKB">
        <authorList>
            <consortium name="Ensembl"/>
        </authorList>
    </citation>
    <scope>IDENTIFICATION</scope>
</reference>
<feature type="transmembrane region" description="Helical" evidence="11">
    <location>
        <begin position="85"/>
        <end position="114"/>
    </location>
</feature>
<evidence type="ECO:0000256" key="8">
    <source>
        <dbReference type="ARBA" id="ARBA00023170"/>
    </source>
</evidence>
<proteinExistence type="inferred from homology"/>
<evidence type="ECO:0000256" key="4">
    <source>
        <dbReference type="ARBA" id="ARBA00022989"/>
    </source>
</evidence>
<evidence type="ECO:0000256" key="3">
    <source>
        <dbReference type="ARBA" id="ARBA00022692"/>
    </source>
</evidence>
<dbReference type="PANTHER" id="PTHR24233:SF10">
    <property type="entry name" value="P2Y PURINOCEPTOR 13"/>
    <property type="match status" value="1"/>
</dbReference>
<evidence type="ECO:0000256" key="9">
    <source>
        <dbReference type="ARBA" id="ARBA00023224"/>
    </source>
</evidence>
<dbReference type="PROSITE" id="PS50262">
    <property type="entry name" value="G_PROTEIN_RECEP_F1_2"/>
    <property type="match status" value="1"/>
</dbReference>
<dbReference type="AlphaFoldDB" id="A0A8C6SCE9"/>
<feature type="transmembrane region" description="Helical" evidence="11">
    <location>
        <begin position="134"/>
        <end position="154"/>
    </location>
</feature>
<evidence type="ECO:0000256" key="7">
    <source>
        <dbReference type="ARBA" id="ARBA00023157"/>
    </source>
</evidence>
<dbReference type="InterPro" id="IPR008109">
    <property type="entry name" value="P2Y13_rcpt"/>
</dbReference>
<feature type="domain" description="G-protein coupled receptors family 1 profile" evidence="12">
    <location>
        <begin position="39"/>
        <end position="296"/>
    </location>
</feature>
<feature type="transmembrane region" description="Helical" evidence="11">
    <location>
        <begin position="193"/>
        <end position="214"/>
    </location>
</feature>
<dbReference type="GO" id="GO:0045028">
    <property type="term" value="F:G protein-coupled purinergic nucleotide receptor activity"/>
    <property type="evidence" value="ECO:0007669"/>
    <property type="project" value="InterPro"/>
</dbReference>
<dbReference type="PROSITE" id="PS00237">
    <property type="entry name" value="G_PROTEIN_RECEP_F1_1"/>
    <property type="match status" value="1"/>
</dbReference>
<sequence length="328" mass="36618">MNVSVTTATNDSSNCISSKENAVGLSVLYLLTFPLALLLNSVAAWVSLHLKSTTTFIVYLKNLICADLLLTLMLPFIAVSDLPGAPLWLVLLSCQFFSVLFYTFLYTSITFLGLISLDRFAKIVTPQSKIAQNVILSSGISVAVWMTVFGISALPTMILSNKKVTVTEYQSCLDIKVPAGVLYHKYLSIYLNMYFWCVSVVVAGCYICITNKVIQSFRNSGSNNSKGKQKIKLRVFMVLVVFFASFGPYHIVRIPYTFQQVNSDSYADCSFWWGKLAKELSLWLASNNVCVDPLLYVFICREFNNKLLSLLNNLSQTLAFTVEIYGAK</sequence>
<dbReference type="InterPro" id="IPR017452">
    <property type="entry name" value="GPCR_Rhodpsn_7TM"/>
</dbReference>
<keyword evidence="4 11" id="KW-1133">Transmembrane helix</keyword>
<dbReference type="Gene3D" id="1.20.1070.10">
    <property type="entry name" value="Rhodopsin 7-helix transmembrane proteins"/>
    <property type="match status" value="1"/>
</dbReference>
<keyword evidence="7" id="KW-1015">Disulfide bond</keyword>
<evidence type="ECO:0000313" key="13">
    <source>
        <dbReference type="Ensembl" id="ENSNMLP00000004787.1"/>
    </source>
</evidence>
<comment type="similarity">
    <text evidence="10">Belongs to the G-protein coupled receptor 1 family.</text>
</comment>
<comment type="subcellular location">
    <subcellularLocation>
        <location evidence="1">Cell membrane</location>
        <topology evidence="1">Multi-pass membrane protein</topology>
    </subcellularLocation>
</comment>
<keyword evidence="8 10" id="KW-0675">Receptor</keyword>
<evidence type="ECO:0000259" key="12">
    <source>
        <dbReference type="PROSITE" id="PS50262"/>
    </source>
</evidence>
<protein>
    <submittedName>
        <fullName evidence="13">Purinergic receptor P2Y13</fullName>
    </submittedName>
</protein>
<organism evidence="13 14">
    <name type="scientific">Neogobius melanostomus</name>
    <name type="common">round goby</name>
    <dbReference type="NCBI Taxonomy" id="47308"/>
    <lineage>
        <taxon>Eukaryota</taxon>
        <taxon>Metazoa</taxon>
        <taxon>Chordata</taxon>
        <taxon>Craniata</taxon>
        <taxon>Vertebrata</taxon>
        <taxon>Euteleostomi</taxon>
        <taxon>Actinopterygii</taxon>
        <taxon>Neopterygii</taxon>
        <taxon>Teleostei</taxon>
        <taxon>Neoteleostei</taxon>
        <taxon>Acanthomorphata</taxon>
        <taxon>Gobiaria</taxon>
        <taxon>Gobiiformes</taxon>
        <taxon>Gobioidei</taxon>
        <taxon>Gobiidae</taxon>
        <taxon>Benthophilinae</taxon>
        <taxon>Neogobiini</taxon>
        <taxon>Neogobius</taxon>
    </lineage>
</organism>
<dbReference type="Pfam" id="PF00001">
    <property type="entry name" value="7tm_1"/>
    <property type="match status" value="1"/>
</dbReference>
<dbReference type="PANTHER" id="PTHR24233">
    <property type="entry name" value="P2Y PURINOCEPTOR-RELATED G-PROTEIN COUPLED RECEPTOR"/>
    <property type="match status" value="1"/>
</dbReference>
<dbReference type="GO" id="GO:0005886">
    <property type="term" value="C:plasma membrane"/>
    <property type="evidence" value="ECO:0007669"/>
    <property type="project" value="UniProtKB-SubCell"/>
</dbReference>
<evidence type="ECO:0000313" key="14">
    <source>
        <dbReference type="Proteomes" id="UP000694523"/>
    </source>
</evidence>
<dbReference type="Proteomes" id="UP000694523">
    <property type="component" value="Unplaced"/>
</dbReference>
<keyword evidence="5 10" id="KW-0297">G-protein coupled receptor</keyword>
<reference evidence="13" key="1">
    <citation type="submission" date="2025-08" db="UniProtKB">
        <authorList>
            <consortium name="Ensembl"/>
        </authorList>
    </citation>
    <scope>IDENTIFICATION</scope>
</reference>
<keyword evidence="2" id="KW-1003">Cell membrane</keyword>
<evidence type="ECO:0000256" key="1">
    <source>
        <dbReference type="ARBA" id="ARBA00004651"/>
    </source>
</evidence>
<evidence type="ECO:0000256" key="6">
    <source>
        <dbReference type="ARBA" id="ARBA00023136"/>
    </source>
</evidence>
<name>A0A8C6SCE9_9GOBI</name>
<evidence type="ECO:0000256" key="11">
    <source>
        <dbReference type="SAM" id="Phobius"/>
    </source>
</evidence>
<feature type="transmembrane region" description="Helical" evidence="11">
    <location>
        <begin position="58"/>
        <end position="79"/>
    </location>
</feature>
<dbReference type="SUPFAM" id="SSF81321">
    <property type="entry name" value="Family A G protein-coupled receptor-like"/>
    <property type="match status" value="1"/>
</dbReference>
<evidence type="ECO:0000256" key="10">
    <source>
        <dbReference type="RuleBase" id="RU000688"/>
    </source>
</evidence>
<evidence type="ECO:0000256" key="2">
    <source>
        <dbReference type="ARBA" id="ARBA00022475"/>
    </source>
</evidence>
<dbReference type="Ensembl" id="ENSNMLT00000005470.1">
    <property type="protein sequence ID" value="ENSNMLP00000004787.1"/>
    <property type="gene ID" value="ENSNMLG00000003494.1"/>
</dbReference>
<keyword evidence="14" id="KW-1185">Reference proteome</keyword>